<keyword evidence="1" id="KW-0812">Transmembrane</keyword>
<comment type="caution">
    <text evidence="2">The sequence shown here is derived from an EMBL/GenBank/DDBJ whole genome shotgun (WGS) entry which is preliminary data.</text>
</comment>
<evidence type="ECO:0000313" key="3">
    <source>
        <dbReference type="Proteomes" id="UP000003688"/>
    </source>
</evidence>
<protein>
    <submittedName>
        <fullName evidence="2">Uncharacterized protein</fullName>
    </submittedName>
</protein>
<sequence>MMRDEWCASLIPLRVVQVLLFNIAGRSGFLLLAFTWASARSFRTGTFAPAQALT</sequence>
<organism evidence="2 3">
    <name type="scientific">Pedosphaera parvula (strain Ellin514)</name>
    <dbReference type="NCBI Taxonomy" id="320771"/>
    <lineage>
        <taxon>Bacteria</taxon>
        <taxon>Pseudomonadati</taxon>
        <taxon>Verrucomicrobiota</taxon>
        <taxon>Pedosphaerae</taxon>
        <taxon>Pedosphaerales</taxon>
        <taxon>Pedosphaeraceae</taxon>
        <taxon>Pedosphaera</taxon>
    </lineage>
</organism>
<accession>B9XT34</accession>
<dbReference type="AlphaFoldDB" id="B9XT34"/>
<reference evidence="2 3" key="1">
    <citation type="journal article" date="2011" name="J. Bacteriol.">
        <title>Genome sequence of 'Pedosphaera parvula' Ellin514, an aerobic Verrucomicrobial isolate from pasture soil.</title>
        <authorList>
            <person name="Kant R."/>
            <person name="van Passel M.W."/>
            <person name="Sangwan P."/>
            <person name="Palva A."/>
            <person name="Lucas S."/>
            <person name="Copeland A."/>
            <person name="Lapidus A."/>
            <person name="Glavina Del Rio T."/>
            <person name="Dalin E."/>
            <person name="Tice H."/>
            <person name="Bruce D."/>
            <person name="Goodwin L."/>
            <person name="Pitluck S."/>
            <person name="Chertkov O."/>
            <person name="Larimer F.W."/>
            <person name="Land M.L."/>
            <person name="Hauser L."/>
            <person name="Brettin T.S."/>
            <person name="Detter J.C."/>
            <person name="Han S."/>
            <person name="de Vos W.M."/>
            <person name="Janssen P.H."/>
            <person name="Smidt H."/>
        </authorList>
    </citation>
    <scope>NUCLEOTIDE SEQUENCE [LARGE SCALE GENOMIC DNA]</scope>
    <source>
        <strain evidence="2 3">Ellin514</strain>
    </source>
</reference>
<dbReference type="Proteomes" id="UP000003688">
    <property type="component" value="Unassembled WGS sequence"/>
</dbReference>
<name>B9XT34_PEDPL</name>
<feature type="transmembrane region" description="Helical" evidence="1">
    <location>
        <begin position="15"/>
        <end position="37"/>
    </location>
</feature>
<evidence type="ECO:0000313" key="2">
    <source>
        <dbReference type="EMBL" id="EEF56995.1"/>
    </source>
</evidence>
<keyword evidence="3" id="KW-1185">Reference proteome</keyword>
<dbReference type="EMBL" id="ABOX02000095">
    <property type="protein sequence ID" value="EEF56995.1"/>
    <property type="molecule type" value="Genomic_DNA"/>
</dbReference>
<proteinExistence type="predicted"/>
<evidence type="ECO:0000256" key="1">
    <source>
        <dbReference type="SAM" id="Phobius"/>
    </source>
</evidence>
<keyword evidence="1" id="KW-1133">Transmembrane helix</keyword>
<keyword evidence="1" id="KW-0472">Membrane</keyword>
<gene>
    <name evidence="2" type="ORF">Cflav_PD0030</name>
</gene>